<keyword evidence="1" id="KW-0732">Signal</keyword>
<reference evidence="2" key="1">
    <citation type="submission" date="2021-05" db="EMBL/GenBank/DDBJ databases">
        <title>Comparative genomics of three Colletotrichum scovillei strains and genetic complementation revealed genes involved fungal growth and virulence on chili pepper.</title>
        <authorList>
            <person name="Hsieh D.-K."/>
            <person name="Chuang S.-C."/>
            <person name="Chen C.-Y."/>
            <person name="Chao Y.-T."/>
            <person name="Lu M.-Y.J."/>
            <person name="Lee M.-H."/>
            <person name="Shih M.-C."/>
        </authorList>
    </citation>
    <scope>NUCLEOTIDE SEQUENCE</scope>
    <source>
        <strain evidence="2">Coll-153</strain>
    </source>
</reference>
<keyword evidence="3" id="KW-1185">Reference proteome</keyword>
<feature type="signal peptide" evidence="1">
    <location>
        <begin position="1"/>
        <end position="22"/>
    </location>
</feature>
<dbReference type="Proteomes" id="UP000699042">
    <property type="component" value="Unassembled WGS sequence"/>
</dbReference>
<dbReference type="AlphaFoldDB" id="A0A9P7ULX3"/>
<gene>
    <name evidence="2" type="ORF">JMJ77_004878</name>
</gene>
<dbReference type="EMBL" id="JAESDN010000001">
    <property type="protein sequence ID" value="KAG7057491.1"/>
    <property type="molecule type" value="Genomic_DNA"/>
</dbReference>
<evidence type="ECO:0000256" key="1">
    <source>
        <dbReference type="SAM" id="SignalP"/>
    </source>
</evidence>
<protein>
    <submittedName>
        <fullName evidence="2">Uncharacterized protein</fullName>
    </submittedName>
</protein>
<organism evidence="2 3">
    <name type="scientific">Colletotrichum scovillei</name>
    <dbReference type="NCBI Taxonomy" id="1209932"/>
    <lineage>
        <taxon>Eukaryota</taxon>
        <taxon>Fungi</taxon>
        <taxon>Dikarya</taxon>
        <taxon>Ascomycota</taxon>
        <taxon>Pezizomycotina</taxon>
        <taxon>Sordariomycetes</taxon>
        <taxon>Hypocreomycetidae</taxon>
        <taxon>Glomerellales</taxon>
        <taxon>Glomerellaceae</taxon>
        <taxon>Colletotrichum</taxon>
        <taxon>Colletotrichum acutatum species complex</taxon>
    </lineage>
</organism>
<evidence type="ECO:0000313" key="2">
    <source>
        <dbReference type="EMBL" id="KAG7057491.1"/>
    </source>
</evidence>
<evidence type="ECO:0000313" key="3">
    <source>
        <dbReference type="Proteomes" id="UP000699042"/>
    </source>
</evidence>
<name>A0A9P7ULX3_9PEZI</name>
<proteinExistence type="predicted"/>
<feature type="chain" id="PRO_5040231990" evidence="1">
    <location>
        <begin position="23"/>
        <end position="56"/>
    </location>
</feature>
<accession>A0A9P7ULX3</accession>
<comment type="caution">
    <text evidence="2">The sequence shown here is derived from an EMBL/GenBank/DDBJ whole genome shotgun (WGS) entry which is preliminary data.</text>
</comment>
<feature type="non-terminal residue" evidence="2">
    <location>
        <position position="1"/>
    </location>
</feature>
<sequence length="56" mass="6536">TAQFKTLLNLFLRTFCTFFASSATTQDKFPLVRLLHHPILADILDLRWGKTPRNFL</sequence>